<dbReference type="PANTHER" id="PTHR43386:SF1">
    <property type="entry name" value="D,D-DIPEPTIDE TRANSPORT SYSTEM PERMEASE PROTEIN DDPC-RELATED"/>
    <property type="match status" value="1"/>
</dbReference>
<dbReference type="SUPFAM" id="SSF161098">
    <property type="entry name" value="MetI-like"/>
    <property type="match status" value="1"/>
</dbReference>
<keyword evidence="3" id="KW-1003">Cell membrane</keyword>
<accession>A0AAX3N2E7</accession>
<dbReference type="InterPro" id="IPR000515">
    <property type="entry name" value="MetI-like"/>
</dbReference>
<feature type="transmembrane region" description="Helical" evidence="7">
    <location>
        <begin position="170"/>
        <end position="192"/>
    </location>
</feature>
<dbReference type="EMBL" id="CP118101">
    <property type="protein sequence ID" value="WDH83468.1"/>
    <property type="molecule type" value="Genomic_DNA"/>
</dbReference>
<dbReference type="InterPro" id="IPR050366">
    <property type="entry name" value="BP-dependent_transpt_permease"/>
</dbReference>
<sequence length="308" mass="33453">MKLLRHYFGRRSVDPETLDAEQLASSLPSSGPAMFFRRFRRHKLAVAGVIFMLLLTLSAIFAPWLTPYEPTTVTDAFGEGPSWQHPLGTDQIGRDQLTRLLYAARVSLAVGIFSVLISSIIGTVLGLVSGYFGGWIDSLIMKLTDIFMSFPYIMLILVVSSIVGPGLLNIILILGFLGWPGVTRLVRGNVLAVKQMDYVKAAVALGYRTPRILFGHIMSVTVAPVLIYATSGVALAILDEAALSFLGLGVQPPTASWGNMLTSAQSLTILTSQPWLWIPPGVLIILTVLSINFIGDALRDALDPKNNK</sequence>
<evidence type="ECO:0000313" key="10">
    <source>
        <dbReference type="Proteomes" id="UP001220962"/>
    </source>
</evidence>
<dbReference type="Pfam" id="PF12911">
    <property type="entry name" value="OppC_N"/>
    <property type="match status" value="1"/>
</dbReference>
<gene>
    <name evidence="9" type="ORF">PUW23_04270</name>
</gene>
<dbReference type="PANTHER" id="PTHR43386">
    <property type="entry name" value="OLIGOPEPTIDE TRANSPORT SYSTEM PERMEASE PROTEIN APPC"/>
    <property type="match status" value="1"/>
</dbReference>
<dbReference type="InterPro" id="IPR053523">
    <property type="entry name" value="Oligopeptide_permease_AppC"/>
</dbReference>
<keyword evidence="5 7" id="KW-1133">Transmembrane helix</keyword>
<dbReference type="NCBIfam" id="NF045476">
    <property type="entry name" value="Opp4C"/>
    <property type="match status" value="1"/>
</dbReference>
<evidence type="ECO:0000256" key="7">
    <source>
        <dbReference type="RuleBase" id="RU363032"/>
    </source>
</evidence>
<dbReference type="Gene3D" id="1.10.3720.10">
    <property type="entry name" value="MetI-like"/>
    <property type="match status" value="1"/>
</dbReference>
<dbReference type="PROSITE" id="PS50928">
    <property type="entry name" value="ABC_TM1"/>
    <property type="match status" value="1"/>
</dbReference>
<dbReference type="InterPro" id="IPR025966">
    <property type="entry name" value="OppC_N"/>
</dbReference>
<keyword evidence="2 7" id="KW-0813">Transport</keyword>
<feature type="domain" description="ABC transmembrane type-1" evidence="8">
    <location>
        <begin position="104"/>
        <end position="295"/>
    </location>
</feature>
<keyword evidence="6 7" id="KW-0472">Membrane</keyword>
<feature type="transmembrane region" description="Helical" evidence="7">
    <location>
        <begin position="146"/>
        <end position="164"/>
    </location>
</feature>
<dbReference type="RefSeq" id="WP_205054122.1">
    <property type="nucleotide sequence ID" value="NZ_CP118101.1"/>
</dbReference>
<dbReference type="Proteomes" id="UP001220962">
    <property type="component" value="Chromosome"/>
</dbReference>
<comment type="similarity">
    <text evidence="7">Belongs to the binding-protein-dependent transport system permease family.</text>
</comment>
<evidence type="ECO:0000256" key="5">
    <source>
        <dbReference type="ARBA" id="ARBA00022989"/>
    </source>
</evidence>
<feature type="transmembrane region" description="Helical" evidence="7">
    <location>
        <begin position="213"/>
        <end position="238"/>
    </location>
</feature>
<comment type="subcellular location">
    <subcellularLocation>
        <location evidence="1 7">Cell membrane</location>
        <topology evidence="1 7">Multi-pass membrane protein</topology>
    </subcellularLocation>
</comment>
<name>A0AAX3N2E7_9BACL</name>
<proteinExistence type="inferred from homology"/>
<evidence type="ECO:0000313" key="9">
    <source>
        <dbReference type="EMBL" id="WDH83468.1"/>
    </source>
</evidence>
<feature type="transmembrane region" description="Helical" evidence="7">
    <location>
        <begin position="275"/>
        <end position="295"/>
    </location>
</feature>
<feature type="transmembrane region" description="Helical" evidence="7">
    <location>
        <begin position="108"/>
        <end position="134"/>
    </location>
</feature>
<dbReference type="CDD" id="cd06261">
    <property type="entry name" value="TM_PBP2"/>
    <property type="match status" value="1"/>
</dbReference>
<dbReference type="InterPro" id="IPR035906">
    <property type="entry name" value="MetI-like_sf"/>
</dbReference>
<dbReference type="AlphaFoldDB" id="A0AAX3N2E7"/>
<feature type="transmembrane region" description="Helical" evidence="7">
    <location>
        <begin position="44"/>
        <end position="65"/>
    </location>
</feature>
<dbReference type="Pfam" id="PF00528">
    <property type="entry name" value="BPD_transp_1"/>
    <property type="match status" value="1"/>
</dbReference>
<evidence type="ECO:0000256" key="3">
    <source>
        <dbReference type="ARBA" id="ARBA00022475"/>
    </source>
</evidence>
<dbReference type="GO" id="GO:0005886">
    <property type="term" value="C:plasma membrane"/>
    <property type="evidence" value="ECO:0007669"/>
    <property type="project" value="UniProtKB-SubCell"/>
</dbReference>
<protein>
    <submittedName>
        <fullName evidence="9">ABC transporter permease</fullName>
    </submittedName>
</protein>
<reference evidence="9" key="1">
    <citation type="submission" date="2023-02" db="EMBL/GenBank/DDBJ databases">
        <title>Pathogen: clinical or host-associated sample.</title>
        <authorList>
            <person name="Hergert J."/>
            <person name="Casey R."/>
            <person name="Wagner J."/>
            <person name="Young E.L."/>
            <person name="Oakeson K.F."/>
        </authorList>
    </citation>
    <scope>NUCLEOTIDE SEQUENCE</scope>
    <source>
        <strain evidence="9">2022CK-00830</strain>
    </source>
</reference>
<evidence type="ECO:0000256" key="1">
    <source>
        <dbReference type="ARBA" id="ARBA00004651"/>
    </source>
</evidence>
<evidence type="ECO:0000256" key="2">
    <source>
        <dbReference type="ARBA" id="ARBA00022448"/>
    </source>
</evidence>
<organism evidence="9 10">
    <name type="scientific">Paenibacillus urinalis</name>
    <dbReference type="NCBI Taxonomy" id="521520"/>
    <lineage>
        <taxon>Bacteria</taxon>
        <taxon>Bacillati</taxon>
        <taxon>Bacillota</taxon>
        <taxon>Bacilli</taxon>
        <taxon>Bacillales</taxon>
        <taxon>Paenibacillaceae</taxon>
        <taxon>Paenibacillus</taxon>
    </lineage>
</organism>
<keyword evidence="4 7" id="KW-0812">Transmembrane</keyword>
<evidence type="ECO:0000256" key="4">
    <source>
        <dbReference type="ARBA" id="ARBA00022692"/>
    </source>
</evidence>
<dbReference type="GO" id="GO:0055085">
    <property type="term" value="P:transmembrane transport"/>
    <property type="evidence" value="ECO:0007669"/>
    <property type="project" value="InterPro"/>
</dbReference>
<evidence type="ECO:0000259" key="8">
    <source>
        <dbReference type="PROSITE" id="PS50928"/>
    </source>
</evidence>
<evidence type="ECO:0000256" key="6">
    <source>
        <dbReference type="ARBA" id="ARBA00023136"/>
    </source>
</evidence>